<evidence type="ECO:0008006" key="4">
    <source>
        <dbReference type="Google" id="ProtNLM"/>
    </source>
</evidence>
<organism evidence="2 3">
    <name type="scientific">Leptolyngbya boryana NIES-2135</name>
    <dbReference type="NCBI Taxonomy" id="1973484"/>
    <lineage>
        <taxon>Bacteria</taxon>
        <taxon>Bacillati</taxon>
        <taxon>Cyanobacteriota</taxon>
        <taxon>Cyanophyceae</taxon>
        <taxon>Leptolyngbyales</taxon>
        <taxon>Leptolyngbyaceae</taxon>
        <taxon>Leptolyngbya group</taxon>
        <taxon>Leptolyngbya</taxon>
    </lineage>
</organism>
<feature type="signal peptide" evidence="1">
    <location>
        <begin position="1"/>
        <end position="24"/>
    </location>
</feature>
<keyword evidence="3" id="KW-1185">Reference proteome</keyword>
<gene>
    <name evidence="2" type="ORF">NIES2135_67180</name>
</gene>
<reference evidence="2 3" key="1">
    <citation type="submission" date="2017-06" db="EMBL/GenBank/DDBJ databases">
        <title>Genome sequencing of cyanobaciteial culture collection at National Institute for Environmental Studies (NIES).</title>
        <authorList>
            <person name="Hirose Y."/>
            <person name="Shimura Y."/>
            <person name="Fujisawa T."/>
            <person name="Nakamura Y."/>
            <person name="Kawachi M."/>
        </authorList>
    </citation>
    <scope>NUCLEOTIDE SEQUENCE [LARGE SCALE GENOMIC DNA]</scope>
    <source>
        <strain evidence="2 3">NIES-2135</strain>
        <plasmid evidence="3">Plasmid Plasmid2 dna</plasmid>
    </source>
</reference>
<dbReference type="AlphaFoldDB" id="A0A1Z4JSU4"/>
<protein>
    <recommendedName>
        <fullName evidence="4">Lipoprotein</fullName>
    </recommendedName>
</protein>
<proteinExistence type="predicted"/>
<sequence length="230" mass="25716">MLRQIVPASFILLSACSTFSQSSAQSSNSPSATLPDIQCRGQVPVALQKTFGGLRLAQPSDFIPVIQKLEQQPEQPNRPKISYTCSIFSADFNQDQQQDYAVLLVNPQTQTSQFRLAINQGNQIFKSAIVRDYPRPPAGIRQPVYVAMLLKRSGEQGPANREYFPLKRNTPEREAFIAQSAIEVWRSPNDYKSGTSSKLSEIERFNRAVEYGSEIFYFSNGELKTIGVAD</sequence>
<accession>A0A1Z4JSU4</accession>
<keyword evidence="2" id="KW-0614">Plasmid</keyword>
<keyword evidence="1" id="KW-0732">Signal</keyword>
<name>A0A1Z4JSU4_LEPBY</name>
<feature type="chain" id="PRO_5011114348" description="Lipoprotein" evidence="1">
    <location>
        <begin position="25"/>
        <end position="230"/>
    </location>
</feature>
<evidence type="ECO:0000313" key="3">
    <source>
        <dbReference type="Proteomes" id="UP000217895"/>
    </source>
</evidence>
<dbReference type="PROSITE" id="PS51257">
    <property type="entry name" value="PROKAR_LIPOPROTEIN"/>
    <property type="match status" value="1"/>
</dbReference>
<dbReference type="EMBL" id="AP018205">
    <property type="protein sequence ID" value="BAY59841.1"/>
    <property type="molecule type" value="Genomic_DNA"/>
</dbReference>
<evidence type="ECO:0000256" key="1">
    <source>
        <dbReference type="SAM" id="SignalP"/>
    </source>
</evidence>
<dbReference type="Proteomes" id="UP000217895">
    <property type="component" value="Plasmid Plasmid2 dna"/>
</dbReference>
<geneLocation type="plasmid" evidence="2">
    <name>plasmid2</name>
</geneLocation>
<evidence type="ECO:0000313" key="2">
    <source>
        <dbReference type="EMBL" id="BAY59841.1"/>
    </source>
</evidence>